<protein>
    <submittedName>
        <fullName evidence="15">Uncharacterized protein</fullName>
    </submittedName>
</protein>
<comment type="subcellular location">
    <subcellularLocation>
        <location evidence="10">Endomembrane system</location>
        <topology evidence="10">Single-pass membrane protein</topology>
    </subcellularLocation>
    <subcellularLocation>
        <location evidence="1">Membrane</location>
        <topology evidence="1">Single-pass type I membrane protein</topology>
    </subcellularLocation>
</comment>
<evidence type="ECO:0000256" key="1">
    <source>
        <dbReference type="ARBA" id="ARBA00004479"/>
    </source>
</evidence>
<dbReference type="OrthoDB" id="10045365at2759"/>
<evidence type="ECO:0000256" key="3">
    <source>
        <dbReference type="ARBA" id="ARBA00022692"/>
    </source>
</evidence>
<name>A0A0G4J4V4_PLABS</name>
<keyword evidence="2" id="KW-0245">EGF-like domain</keyword>
<evidence type="ECO:0000256" key="4">
    <source>
        <dbReference type="ARBA" id="ARBA00022729"/>
    </source>
</evidence>
<evidence type="ECO:0000256" key="7">
    <source>
        <dbReference type="ARBA" id="ARBA00022989"/>
    </source>
</evidence>
<dbReference type="Proteomes" id="UP000039324">
    <property type="component" value="Unassembled WGS sequence"/>
</dbReference>
<dbReference type="InterPro" id="IPR056858">
    <property type="entry name" value="VSR_TRX"/>
</dbReference>
<organism evidence="15 17">
    <name type="scientific">Plasmodiophora brassicae</name>
    <name type="common">Clubroot disease agent</name>
    <dbReference type="NCBI Taxonomy" id="37360"/>
    <lineage>
        <taxon>Eukaryota</taxon>
        <taxon>Sar</taxon>
        <taxon>Rhizaria</taxon>
        <taxon>Endomyxa</taxon>
        <taxon>Phytomyxea</taxon>
        <taxon>Plasmodiophorida</taxon>
        <taxon>Plasmodiophoridae</taxon>
        <taxon>Plasmodiophora</taxon>
    </lineage>
</organism>
<dbReference type="PANTHER" id="PTHR22702">
    <property type="entry name" value="PROTEASE-ASSOCIATED DOMAIN-CONTAINING PROTEIN"/>
    <property type="match status" value="1"/>
</dbReference>
<evidence type="ECO:0000256" key="8">
    <source>
        <dbReference type="ARBA" id="ARBA00023136"/>
    </source>
</evidence>
<sequence>MWRAGRRRLLLAIAVCHLASAALQATRDSLKISWPMTLVSQLNDDAVLPAMPAFFGKFFYGMTLNGPVMALVHNGSDTLCGRVENPIFSEKQTYEPYIAIAKRGHCTFVDKAFNAQEAAAAALVIVNDRDEDPVYMGVNVGAETVVSRKIGIPVVMVQKNEGQKVLDAAKSAPGRTVRGSIRVQLPSPAKGEVVPIHYYTDLRHPAGDFIENFGPALASFGKVISFQPHFLIEKRGYDKSVCTNSGRYCSSSKDVVEESLRQLCVSKVYGPDRWWHYHTAWLKACVHDFSEQCSATVIAADGNARWQDISDCIANSGGTTDGENSLLEAEVNDPGNLHYAPVLIVNDAVFESQLSCSTPNDLSKCAPLNFICMMFPDDHKPATCLTSPECETLGERIDACGHCFPVGSVEAVTDSSLCVSQASSRGTIPIWAILSAFVVTGFILAITVFIINQKQRLQLRREIDAIMKEYTPLNEVYAEDVKLVPKRSRGSALSMFAVGNDEDDSDEDAA</sequence>
<accession>A0A0G4J4V4</accession>
<evidence type="ECO:0000259" key="13">
    <source>
        <dbReference type="Pfam" id="PF02225"/>
    </source>
</evidence>
<evidence type="ECO:0000256" key="5">
    <source>
        <dbReference type="ARBA" id="ARBA00022737"/>
    </source>
</evidence>
<keyword evidence="9" id="KW-0325">Glycoprotein</keyword>
<evidence type="ECO:0000259" key="14">
    <source>
        <dbReference type="Pfam" id="PF25011"/>
    </source>
</evidence>
<keyword evidence="7 11" id="KW-1133">Transmembrane helix</keyword>
<feature type="chain" id="PRO_5033717337" evidence="12">
    <location>
        <begin position="22"/>
        <end position="510"/>
    </location>
</feature>
<keyword evidence="16" id="KW-0496">Mitochondrion</keyword>
<evidence type="ECO:0000256" key="12">
    <source>
        <dbReference type="SAM" id="SignalP"/>
    </source>
</evidence>
<feature type="transmembrane region" description="Helical" evidence="11">
    <location>
        <begin position="428"/>
        <end position="451"/>
    </location>
</feature>
<evidence type="ECO:0000256" key="6">
    <source>
        <dbReference type="ARBA" id="ARBA00022837"/>
    </source>
</evidence>
<gene>
    <name evidence="15" type="ORF">PBRA_002580</name>
    <name evidence="16" type="ORF">PLBR_LOCUS1958</name>
</gene>
<dbReference type="AlphaFoldDB" id="A0A0G4J4V4"/>
<evidence type="ECO:0000256" key="9">
    <source>
        <dbReference type="ARBA" id="ARBA00023180"/>
    </source>
</evidence>
<reference evidence="16 18" key="2">
    <citation type="submission" date="2018-03" db="EMBL/GenBank/DDBJ databases">
        <authorList>
            <person name="Fogelqvist J."/>
        </authorList>
    </citation>
    <scope>NUCLEOTIDE SEQUENCE [LARGE SCALE GENOMIC DNA]</scope>
</reference>
<feature type="domain" description="PA" evidence="13">
    <location>
        <begin position="76"/>
        <end position="164"/>
    </location>
</feature>
<dbReference type="SUPFAM" id="SSF52025">
    <property type="entry name" value="PA domain"/>
    <property type="match status" value="1"/>
</dbReference>
<dbReference type="STRING" id="37360.A0A0G4J4V4"/>
<evidence type="ECO:0000256" key="2">
    <source>
        <dbReference type="ARBA" id="ARBA00022536"/>
    </source>
</evidence>
<feature type="domain" description="Vacuolar sorting receptor thioredoxin-like" evidence="14">
    <location>
        <begin position="208"/>
        <end position="355"/>
    </location>
</feature>
<dbReference type="GO" id="GO:0012505">
    <property type="term" value="C:endomembrane system"/>
    <property type="evidence" value="ECO:0007669"/>
    <property type="project" value="UniProtKB-SubCell"/>
</dbReference>
<dbReference type="EMBL" id="CDSF01000133">
    <property type="protein sequence ID" value="CEP02613.1"/>
    <property type="molecule type" value="Genomic_DNA"/>
</dbReference>
<keyword evidence="8 11" id="KW-0472">Membrane</keyword>
<reference evidence="15 17" key="1">
    <citation type="submission" date="2015-02" db="EMBL/GenBank/DDBJ databases">
        <authorList>
            <person name="Chooi Y.-H."/>
        </authorList>
    </citation>
    <scope>NUCLEOTIDE SEQUENCE [LARGE SCALE GENOMIC DNA]</scope>
    <source>
        <strain evidence="15">E3</strain>
    </source>
</reference>
<keyword evidence="6" id="KW-0106">Calcium</keyword>
<dbReference type="PANTHER" id="PTHR22702:SF1">
    <property type="entry name" value="PROTEASE-ASSOCIATED DOMAIN-CONTAINING PROTEIN 1"/>
    <property type="match status" value="1"/>
</dbReference>
<dbReference type="EMBL" id="OVEO01000003">
    <property type="protein sequence ID" value="SPQ94743.1"/>
    <property type="molecule type" value="Genomic_DNA"/>
</dbReference>
<geneLocation type="mitochondrion" evidence="16"/>
<dbReference type="Pfam" id="PF02225">
    <property type="entry name" value="PA"/>
    <property type="match status" value="1"/>
</dbReference>
<evidence type="ECO:0000256" key="11">
    <source>
        <dbReference type="SAM" id="Phobius"/>
    </source>
</evidence>
<keyword evidence="17" id="KW-1185">Reference proteome</keyword>
<evidence type="ECO:0000313" key="16">
    <source>
        <dbReference type="EMBL" id="SPQ94743.1"/>
    </source>
</evidence>
<evidence type="ECO:0000256" key="10">
    <source>
        <dbReference type="ARBA" id="ARBA00037847"/>
    </source>
</evidence>
<dbReference type="Gene3D" id="3.50.30.30">
    <property type="match status" value="1"/>
</dbReference>
<dbReference type="InterPro" id="IPR046450">
    <property type="entry name" value="PA_dom_sf"/>
</dbReference>
<dbReference type="Proteomes" id="UP000290189">
    <property type="component" value="Unassembled WGS sequence"/>
</dbReference>
<evidence type="ECO:0000313" key="15">
    <source>
        <dbReference type="EMBL" id="CEP02613.1"/>
    </source>
</evidence>
<feature type="signal peptide" evidence="12">
    <location>
        <begin position="1"/>
        <end position="21"/>
    </location>
</feature>
<keyword evidence="3 11" id="KW-0812">Transmembrane</keyword>
<keyword evidence="4 12" id="KW-0732">Signal</keyword>
<proteinExistence type="predicted"/>
<dbReference type="Pfam" id="PF25011">
    <property type="entry name" value="VSR_TRX"/>
    <property type="match status" value="1"/>
</dbReference>
<dbReference type="InterPro" id="IPR003137">
    <property type="entry name" value="PA_domain"/>
</dbReference>
<evidence type="ECO:0000313" key="17">
    <source>
        <dbReference type="Proteomes" id="UP000039324"/>
    </source>
</evidence>
<keyword evidence="5" id="KW-0677">Repeat</keyword>
<dbReference type="GO" id="GO:0016020">
    <property type="term" value="C:membrane"/>
    <property type="evidence" value="ECO:0007669"/>
    <property type="project" value="UniProtKB-SubCell"/>
</dbReference>
<evidence type="ECO:0000313" key="18">
    <source>
        <dbReference type="Proteomes" id="UP000290189"/>
    </source>
</evidence>